<accession>A0AAW8RRT6</accession>
<gene>
    <name evidence="1" type="ORF">P7D43_00950</name>
</gene>
<organism evidence="1 2">
    <name type="scientific">Enterococcus avium</name>
    <name type="common">Streptococcus avium</name>
    <dbReference type="NCBI Taxonomy" id="33945"/>
    <lineage>
        <taxon>Bacteria</taxon>
        <taxon>Bacillati</taxon>
        <taxon>Bacillota</taxon>
        <taxon>Bacilli</taxon>
        <taxon>Lactobacillales</taxon>
        <taxon>Enterococcaceae</taxon>
        <taxon>Enterococcus</taxon>
    </lineage>
</organism>
<proteinExistence type="predicted"/>
<evidence type="ECO:0000313" key="2">
    <source>
        <dbReference type="Proteomes" id="UP001260773"/>
    </source>
</evidence>
<dbReference type="RefSeq" id="WP_311864695.1">
    <property type="nucleotide sequence ID" value="NZ_JARPWH010000001.1"/>
</dbReference>
<name>A0AAW8RRT6_ENTAV</name>
<protein>
    <submittedName>
        <fullName evidence="1">Uncharacterized protein</fullName>
    </submittedName>
</protein>
<reference evidence="1" key="1">
    <citation type="submission" date="2023-03" db="EMBL/GenBank/DDBJ databases">
        <authorList>
            <person name="Shen W."/>
            <person name="Cai J."/>
        </authorList>
    </citation>
    <scope>NUCLEOTIDE SEQUENCE</scope>
    <source>
        <strain evidence="1">P33-2</strain>
    </source>
</reference>
<sequence length="53" mass="6126">MEKLLKEILKEEKKQTKSLQSIDRKLKGFSDLSITSGDFDKIKRVTERKTGLS</sequence>
<evidence type="ECO:0000313" key="1">
    <source>
        <dbReference type="EMBL" id="MDT2400924.1"/>
    </source>
</evidence>
<comment type="caution">
    <text evidence="1">The sequence shown here is derived from an EMBL/GenBank/DDBJ whole genome shotgun (WGS) entry which is preliminary data.</text>
</comment>
<dbReference type="AlphaFoldDB" id="A0AAW8RRT6"/>
<dbReference type="Proteomes" id="UP001260773">
    <property type="component" value="Unassembled WGS sequence"/>
</dbReference>
<dbReference type="EMBL" id="JARPWH010000001">
    <property type="protein sequence ID" value="MDT2400924.1"/>
    <property type="molecule type" value="Genomic_DNA"/>
</dbReference>